<sequence length="88" mass="9785">MHNNKKVQLLGTVAAVVCVLMYVSYIPQIISNFSGNPVQPLQPLVAMINATLWVTYGWLLKPKSWPVIIANFPGVIFGLVTFVTVYIH</sequence>
<feature type="transmembrane region" description="Helical" evidence="1">
    <location>
        <begin position="41"/>
        <end position="60"/>
    </location>
</feature>
<dbReference type="InterPro" id="IPR004316">
    <property type="entry name" value="SWEET_rpt"/>
</dbReference>
<protein>
    <submittedName>
        <fullName evidence="2">SWEET family sugar transporter</fullName>
    </submittedName>
</protein>
<dbReference type="Gene3D" id="1.20.1280.290">
    <property type="match status" value="1"/>
</dbReference>
<proteinExistence type="predicted"/>
<dbReference type="Proteomes" id="UP000831947">
    <property type="component" value="Chromosome"/>
</dbReference>
<evidence type="ECO:0000313" key="2">
    <source>
        <dbReference type="EMBL" id="UQS83182.1"/>
    </source>
</evidence>
<accession>A0ABY4PCB2</accession>
<evidence type="ECO:0000313" key="3">
    <source>
        <dbReference type="Proteomes" id="UP000831947"/>
    </source>
</evidence>
<keyword evidence="2" id="KW-0813">Transport</keyword>
<keyword evidence="3" id="KW-1185">Reference proteome</keyword>
<keyword evidence="1" id="KW-0472">Membrane</keyword>
<keyword evidence="1" id="KW-1133">Transmembrane helix</keyword>
<dbReference type="RefSeq" id="WP_249512409.1">
    <property type="nucleotide sequence ID" value="NZ_CP093365.1"/>
</dbReference>
<keyword evidence="1" id="KW-0812">Transmembrane</keyword>
<keyword evidence="2" id="KW-0762">Sugar transport</keyword>
<organism evidence="2 3">
    <name type="scientific">Bombilactobacillus thymidiniphilus</name>
    <dbReference type="NCBI Taxonomy" id="2923363"/>
    <lineage>
        <taxon>Bacteria</taxon>
        <taxon>Bacillati</taxon>
        <taxon>Bacillota</taxon>
        <taxon>Bacilli</taxon>
        <taxon>Lactobacillales</taxon>
        <taxon>Lactobacillaceae</taxon>
        <taxon>Bombilactobacillus</taxon>
    </lineage>
</organism>
<name>A0ABY4PCB2_9LACO</name>
<gene>
    <name evidence="2" type="ORF">MOO47_05190</name>
</gene>
<dbReference type="Pfam" id="PF03083">
    <property type="entry name" value="MtN3_slv"/>
    <property type="match status" value="1"/>
</dbReference>
<reference evidence="2 3" key="1">
    <citation type="journal article" date="2022" name="Int. J. Syst. Evol. Microbiol.">
        <title>Apilactobacillus apisilvae sp. nov., Nicolia spurrieriana gen. nov. sp. nov., Bombilactobacillus folatiphilus sp. nov. and Bombilactobacillus thymidiniphilus sp. nov., four new lactic acid bacterial isolates from stingless bees Tetragonula carbonaria and Austroplebeia australis.</title>
        <authorList>
            <person name="Oliphant S.A."/>
            <person name="Watson-Haigh N.S."/>
            <person name="Sumby K.M."/>
            <person name="Gardner J."/>
            <person name="Groom S."/>
            <person name="Jiranek V."/>
        </authorList>
    </citation>
    <scope>NUCLEOTIDE SEQUENCE [LARGE SCALE GENOMIC DNA]</scope>
    <source>
        <strain evidence="2 3">SG4_A1</strain>
    </source>
</reference>
<feature type="transmembrane region" description="Helical" evidence="1">
    <location>
        <begin position="67"/>
        <end position="87"/>
    </location>
</feature>
<feature type="transmembrane region" description="Helical" evidence="1">
    <location>
        <begin position="7"/>
        <end position="29"/>
    </location>
</feature>
<evidence type="ECO:0000256" key="1">
    <source>
        <dbReference type="SAM" id="Phobius"/>
    </source>
</evidence>
<dbReference type="EMBL" id="CP093365">
    <property type="protein sequence ID" value="UQS83182.1"/>
    <property type="molecule type" value="Genomic_DNA"/>
</dbReference>